<comment type="caution">
    <text evidence="1">The sequence shown here is derived from an EMBL/GenBank/DDBJ whole genome shotgun (WGS) entry which is preliminary data.</text>
</comment>
<keyword evidence="2" id="KW-1185">Reference proteome</keyword>
<dbReference type="RefSeq" id="WP_261235137.1">
    <property type="nucleotide sequence ID" value="NZ_JAMXFA010000008.1"/>
</dbReference>
<protein>
    <submittedName>
        <fullName evidence="1">Uncharacterized protein</fullName>
    </submittedName>
</protein>
<sequence>MNIVTHLETNQLQSALKEKDYIVLETTLFVMTPREVFDSGLYNHENFAPMTLSANDEWFNILLALHIHINPDDYPLEAIESFEDKSLTDEDLDKVLGLPWD</sequence>
<dbReference type="Proteomes" id="UP001525961">
    <property type="component" value="Unassembled WGS sequence"/>
</dbReference>
<reference evidence="1 2" key="1">
    <citation type="journal article" date="2022" name="Front. Microbiol.">
        <title>High genomic differentiation and limited gene flow indicate recent cryptic speciation within the genus Laspinema (cyanobacteria).</title>
        <authorList>
            <person name="Stanojkovic A."/>
            <person name="Skoupy S."/>
            <person name="Skaloud P."/>
            <person name="Dvorak P."/>
        </authorList>
    </citation>
    <scope>NUCLEOTIDE SEQUENCE [LARGE SCALE GENOMIC DNA]</scope>
    <source>
        <strain evidence="1 2">D3b</strain>
    </source>
</reference>
<organism evidence="1 2">
    <name type="scientific">Laspinema olomoucense D3b</name>
    <dbReference type="NCBI Taxonomy" id="2953688"/>
    <lineage>
        <taxon>Bacteria</taxon>
        <taxon>Bacillati</taxon>
        <taxon>Cyanobacteriota</taxon>
        <taxon>Cyanophyceae</taxon>
        <taxon>Oscillatoriophycideae</taxon>
        <taxon>Oscillatoriales</taxon>
        <taxon>Laspinemataceae</taxon>
        <taxon>Laspinema</taxon>
        <taxon>Laspinema olomoucense</taxon>
    </lineage>
</organism>
<dbReference type="EMBL" id="JAMXFA010000008">
    <property type="protein sequence ID" value="MCT7977675.1"/>
    <property type="molecule type" value="Genomic_DNA"/>
</dbReference>
<name>A0ABT2N8G3_9CYAN</name>
<evidence type="ECO:0000313" key="2">
    <source>
        <dbReference type="Proteomes" id="UP001525961"/>
    </source>
</evidence>
<evidence type="ECO:0000313" key="1">
    <source>
        <dbReference type="EMBL" id="MCT7977675.1"/>
    </source>
</evidence>
<accession>A0ABT2N8G3</accession>
<gene>
    <name evidence="1" type="ORF">NG792_08160</name>
</gene>
<proteinExistence type="predicted"/>